<evidence type="ECO:0000313" key="14">
    <source>
        <dbReference type="Proteomes" id="UP000184184"/>
    </source>
</evidence>
<dbReference type="InterPro" id="IPR038371">
    <property type="entry name" value="Cu_polyphenol_OxRdtase_sf"/>
</dbReference>
<comment type="similarity">
    <text evidence="4 12">Belongs to the purine nucleoside phosphorylase YfiH/LACC1 family.</text>
</comment>
<evidence type="ECO:0000256" key="3">
    <source>
        <dbReference type="ARBA" id="ARBA00003215"/>
    </source>
</evidence>
<comment type="cofactor">
    <cofactor evidence="2">
        <name>Zn(2+)</name>
        <dbReference type="ChEBI" id="CHEBI:29105"/>
    </cofactor>
</comment>
<evidence type="ECO:0000256" key="9">
    <source>
        <dbReference type="ARBA" id="ARBA00047989"/>
    </source>
</evidence>
<dbReference type="PANTHER" id="PTHR30616">
    <property type="entry name" value="UNCHARACTERIZED PROTEIN YFIH"/>
    <property type="match status" value="1"/>
</dbReference>
<dbReference type="SUPFAM" id="SSF64438">
    <property type="entry name" value="CNF1/YfiH-like putative cysteine hydrolases"/>
    <property type="match status" value="1"/>
</dbReference>
<dbReference type="InterPro" id="IPR011324">
    <property type="entry name" value="Cytotoxic_necrot_fac-like_cat"/>
</dbReference>
<gene>
    <name evidence="13" type="ORF">SAMN05216179_2098</name>
</gene>
<evidence type="ECO:0000256" key="11">
    <source>
        <dbReference type="ARBA" id="ARBA00049893"/>
    </source>
</evidence>
<dbReference type="Gene3D" id="3.60.140.10">
    <property type="entry name" value="CNF1/YfiH-like putative cysteine hydrolases"/>
    <property type="match status" value="1"/>
</dbReference>
<comment type="catalytic activity">
    <reaction evidence="9">
        <text>adenosine + H2O + H(+) = inosine + NH4(+)</text>
        <dbReference type="Rhea" id="RHEA:24408"/>
        <dbReference type="ChEBI" id="CHEBI:15377"/>
        <dbReference type="ChEBI" id="CHEBI:15378"/>
        <dbReference type="ChEBI" id="CHEBI:16335"/>
        <dbReference type="ChEBI" id="CHEBI:17596"/>
        <dbReference type="ChEBI" id="CHEBI:28938"/>
        <dbReference type="EC" id="3.5.4.4"/>
    </reaction>
    <physiologicalReaction direction="left-to-right" evidence="9">
        <dbReference type="Rhea" id="RHEA:24409"/>
    </physiologicalReaction>
</comment>
<evidence type="ECO:0000313" key="13">
    <source>
        <dbReference type="EMBL" id="SHN15187.1"/>
    </source>
</evidence>
<dbReference type="RefSeq" id="WP_073201803.1">
    <property type="nucleotide sequence ID" value="NZ_FRCZ01000004.1"/>
</dbReference>
<comment type="catalytic activity">
    <reaction evidence="11">
        <text>S-methyl-5'-thioadenosine + phosphate = 5-(methylsulfanyl)-alpha-D-ribose 1-phosphate + adenine</text>
        <dbReference type="Rhea" id="RHEA:11852"/>
        <dbReference type="ChEBI" id="CHEBI:16708"/>
        <dbReference type="ChEBI" id="CHEBI:17509"/>
        <dbReference type="ChEBI" id="CHEBI:43474"/>
        <dbReference type="ChEBI" id="CHEBI:58533"/>
        <dbReference type="EC" id="2.4.2.28"/>
    </reaction>
    <physiologicalReaction direction="left-to-right" evidence="11">
        <dbReference type="Rhea" id="RHEA:11853"/>
    </physiologicalReaction>
</comment>
<dbReference type="AlphaFoldDB" id="A0A1M7PDW7"/>
<dbReference type="Pfam" id="PF02578">
    <property type="entry name" value="Cu-oxidase_4"/>
    <property type="match status" value="1"/>
</dbReference>
<dbReference type="PANTHER" id="PTHR30616:SF2">
    <property type="entry name" value="PURINE NUCLEOSIDE PHOSPHORYLASE LACC1"/>
    <property type="match status" value="1"/>
</dbReference>
<protein>
    <recommendedName>
        <fullName evidence="12">Purine nucleoside phosphorylase</fullName>
    </recommendedName>
</protein>
<name>A0A1M7PDW7_9BACI</name>
<evidence type="ECO:0000256" key="7">
    <source>
        <dbReference type="ARBA" id="ARBA00022801"/>
    </source>
</evidence>
<reference evidence="13 14" key="1">
    <citation type="submission" date="2016-11" db="EMBL/GenBank/DDBJ databases">
        <authorList>
            <person name="Jaros S."/>
            <person name="Januszkiewicz K."/>
            <person name="Wedrychowicz H."/>
        </authorList>
    </citation>
    <scope>NUCLEOTIDE SEQUENCE [LARGE SCALE GENOMIC DNA]</scope>
    <source>
        <strain evidence="13 14">CGMCC 1.10681</strain>
    </source>
</reference>
<dbReference type="GO" id="GO:0005507">
    <property type="term" value="F:copper ion binding"/>
    <property type="evidence" value="ECO:0007669"/>
    <property type="project" value="TreeGrafter"/>
</dbReference>
<accession>A0A1M7PDW7</accession>
<comment type="catalytic activity">
    <reaction evidence="1">
        <text>inosine + phosphate = alpha-D-ribose 1-phosphate + hypoxanthine</text>
        <dbReference type="Rhea" id="RHEA:27646"/>
        <dbReference type="ChEBI" id="CHEBI:17368"/>
        <dbReference type="ChEBI" id="CHEBI:17596"/>
        <dbReference type="ChEBI" id="CHEBI:43474"/>
        <dbReference type="ChEBI" id="CHEBI:57720"/>
        <dbReference type="EC" id="2.4.2.1"/>
    </reaction>
    <physiologicalReaction direction="left-to-right" evidence="1">
        <dbReference type="Rhea" id="RHEA:27647"/>
    </physiologicalReaction>
</comment>
<evidence type="ECO:0000256" key="10">
    <source>
        <dbReference type="ARBA" id="ARBA00048968"/>
    </source>
</evidence>
<evidence type="ECO:0000256" key="1">
    <source>
        <dbReference type="ARBA" id="ARBA00000553"/>
    </source>
</evidence>
<evidence type="ECO:0000256" key="5">
    <source>
        <dbReference type="ARBA" id="ARBA00022679"/>
    </source>
</evidence>
<dbReference type="EMBL" id="FRCZ01000004">
    <property type="protein sequence ID" value="SHN15187.1"/>
    <property type="molecule type" value="Genomic_DNA"/>
</dbReference>
<comment type="function">
    <text evidence="3">Purine nucleoside enzyme that catalyzes the phosphorolysis of adenosine and inosine nucleosides, yielding D-ribose 1-phosphate and the respective free bases, adenine and hypoxanthine. Also catalyzes the phosphorolysis of S-methyl-5'-thioadenosine into adenine and S-methyl-5-thio-alpha-D-ribose 1-phosphate. Also has adenosine deaminase activity.</text>
</comment>
<organism evidence="13 14">
    <name type="scientific">Gracilibacillus kekensis</name>
    <dbReference type="NCBI Taxonomy" id="1027249"/>
    <lineage>
        <taxon>Bacteria</taxon>
        <taxon>Bacillati</taxon>
        <taxon>Bacillota</taxon>
        <taxon>Bacilli</taxon>
        <taxon>Bacillales</taxon>
        <taxon>Bacillaceae</taxon>
        <taxon>Gracilibacillus</taxon>
    </lineage>
</organism>
<evidence type="ECO:0000256" key="8">
    <source>
        <dbReference type="ARBA" id="ARBA00022833"/>
    </source>
</evidence>
<proteinExistence type="inferred from homology"/>
<keyword evidence="8" id="KW-0862">Zinc</keyword>
<dbReference type="InterPro" id="IPR003730">
    <property type="entry name" value="Cu_polyphenol_OxRdtase"/>
</dbReference>
<dbReference type="STRING" id="1027249.SAMN05216179_2098"/>
<dbReference type="GO" id="GO:0016787">
    <property type="term" value="F:hydrolase activity"/>
    <property type="evidence" value="ECO:0007669"/>
    <property type="project" value="UniProtKB-KW"/>
</dbReference>
<dbReference type="NCBIfam" id="TIGR00726">
    <property type="entry name" value="peptidoglycan editing factor PgeF"/>
    <property type="match status" value="1"/>
</dbReference>
<keyword evidence="5" id="KW-0808">Transferase</keyword>
<keyword evidence="6" id="KW-0479">Metal-binding</keyword>
<evidence type="ECO:0000256" key="4">
    <source>
        <dbReference type="ARBA" id="ARBA00007353"/>
    </source>
</evidence>
<evidence type="ECO:0000256" key="12">
    <source>
        <dbReference type="RuleBase" id="RU361274"/>
    </source>
</evidence>
<dbReference type="GO" id="GO:0017061">
    <property type="term" value="F:S-methyl-5-thioadenosine phosphorylase activity"/>
    <property type="evidence" value="ECO:0007669"/>
    <property type="project" value="UniProtKB-EC"/>
</dbReference>
<dbReference type="CDD" id="cd16833">
    <property type="entry name" value="YfiH"/>
    <property type="match status" value="1"/>
</dbReference>
<evidence type="ECO:0000256" key="2">
    <source>
        <dbReference type="ARBA" id="ARBA00001947"/>
    </source>
</evidence>
<evidence type="ECO:0000256" key="6">
    <source>
        <dbReference type="ARBA" id="ARBA00022723"/>
    </source>
</evidence>
<comment type="catalytic activity">
    <reaction evidence="10">
        <text>adenosine + phosphate = alpha-D-ribose 1-phosphate + adenine</text>
        <dbReference type="Rhea" id="RHEA:27642"/>
        <dbReference type="ChEBI" id="CHEBI:16335"/>
        <dbReference type="ChEBI" id="CHEBI:16708"/>
        <dbReference type="ChEBI" id="CHEBI:43474"/>
        <dbReference type="ChEBI" id="CHEBI:57720"/>
        <dbReference type="EC" id="2.4.2.1"/>
    </reaction>
    <physiologicalReaction direction="left-to-right" evidence="10">
        <dbReference type="Rhea" id="RHEA:27643"/>
    </physiologicalReaction>
</comment>
<sequence>MSEPFFQKNNDPILWVKPWEDANIVAGFTTREKGRSLPPYHSNNLGFHVEDNPDDVLQNRKQVAEHINIPLNQWVMADQVHDNYVQFVNQKHKGRGIYTKDNALEATDGLITSTKNVMCTALYADCVPLYFFDRKNRTVAIAHAGWKGTVANIAKKTIEQFKEKSSYVEDIEVVIGPSICKTCYQVNDHVIQHIDPKYSDCYEGKNNNYHLDLKKLNQNLLLDEGIQANNIHITNYCTSHHSLFFSHRREQHPTGRMMGFIAIL</sequence>
<keyword evidence="14" id="KW-1185">Reference proteome</keyword>
<keyword evidence="7" id="KW-0378">Hydrolase</keyword>
<dbReference type="Proteomes" id="UP000184184">
    <property type="component" value="Unassembled WGS sequence"/>
</dbReference>